<organism evidence="3 4">
    <name type="scientific">Embleya scabrispora</name>
    <dbReference type="NCBI Taxonomy" id="159449"/>
    <lineage>
        <taxon>Bacteria</taxon>
        <taxon>Bacillati</taxon>
        <taxon>Actinomycetota</taxon>
        <taxon>Actinomycetes</taxon>
        <taxon>Kitasatosporales</taxon>
        <taxon>Streptomycetaceae</taxon>
        <taxon>Embleya</taxon>
    </lineage>
</organism>
<dbReference type="Proteomes" id="UP000190037">
    <property type="component" value="Unassembled WGS sequence"/>
</dbReference>
<keyword evidence="1" id="KW-0812">Transmembrane</keyword>
<evidence type="ECO:0000259" key="2">
    <source>
        <dbReference type="Pfam" id="PF11181"/>
    </source>
</evidence>
<comment type="caution">
    <text evidence="3">The sequence shown here is derived from an EMBL/GenBank/DDBJ whole genome shotgun (WGS) entry which is preliminary data.</text>
</comment>
<dbReference type="RefSeq" id="WP_078975563.1">
    <property type="nucleotide sequence ID" value="NZ_MWQN01000001.1"/>
</dbReference>
<dbReference type="InterPro" id="IPR025889">
    <property type="entry name" value="GSP17M-like_dom"/>
</dbReference>
<feature type="domain" description="General stress protein 17M-like" evidence="2">
    <location>
        <begin position="22"/>
        <end position="94"/>
    </location>
</feature>
<dbReference type="STRING" id="159449.B4N89_10150"/>
<dbReference type="eggNOG" id="ENOG5032RS7">
    <property type="taxonomic scope" value="Bacteria"/>
</dbReference>
<reference evidence="3 4" key="1">
    <citation type="submission" date="2017-03" db="EMBL/GenBank/DDBJ databases">
        <title>Draft genome sequence of Streptomyces scabrisporus NF3, endophyte isolated from Amphipterygium adstringens.</title>
        <authorList>
            <person name="Vazquez M."/>
            <person name="Ceapa C.D."/>
            <person name="Rodriguez Luna D."/>
            <person name="Sanchez Esquivel S."/>
        </authorList>
    </citation>
    <scope>NUCLEOTIDE SEQUENCE [LARGE SCALE GENOMIC DNA]</scope>
    <source>
        <strain evidence="3 4">NF3</strain>
    </source>
</reference>
<dbReference type="AlphaFoldDB" id="A0A1T3NWM5"/>
<gene>
    <name evidence="3" type="ORF">B4N89_10150</name>
</gene>
<proteinExistence type="predicted"/>
<sequence length="165" mass="17433">MFGQNLPPGAGAPGPDLANTGQVIASYTNYAGAQRAVDYLSDHEFPVENTAIVGADLRMVENVLGRLTAGKAAASGAASGAWFGLMIGLFLGIFAVRAHGWLWLVLMGLVWGIAAGALFGWLGYKALGGRRDFVSTSQIVASRYDVVVRPDLAERARNLVGRLEL</sequence>
<feature type="transmembrane region" description="Helical" evidence="1">
    <location>
        <begin position="72"/>
        <end position="95"/>
    </location>
</feature>
<name>A0A1T3NWM5_9ACTN</name>
<protein>
    <recommendedName>
        <fullName evidence="2">General stress protein 17M-like domain-containing protein</fullName>
    </recommendedName>
</protein>
<keyword evidence="4" id="KW-1185">Reference proteome</keyword>
<feature type="transmembrane region" description="Helical" evidence="1">
    <location>
        <begin position="101"/>
        <end position="124"/>
    </location>
</feature>
<evidence type="ECO:0000313" key="4">
    <source>
        <dbReference type="Proteomes" id="UP000190037"/>
    </source>
</evidence>
<evidence type="ECO:0000256" key="1">
    <source>
        <dbReference type="SAM" id="Phobius"/>
    </source>
</evidence>
<evidence type="ECO:0000313" key="3">
    <source>
        <dbReference type="EMBL" id="OPC81259.1"/>
    </source>
</evidence>
<keyword evidence="1" id="KW-0472">Membrane</keyword>
<accession>A0A1T3NWM5</accession>
<keyword evidence="1" id="KW-1133">Transmembrane helix</keyword>
<dbReference type="OrthoDB" id="3381462at2"/>
<dbReference type="Pfam" id="PF11181">
    <property type="entry name" value="YflT"/>
    <property type="match status" value="1"/>
</dbReference>
<dbReference type="EMBL" id="MWQN01000001">
    <property type="protein sequence ID" value="OPC81259.1"/>
    <property type="molecule type" value="Genomic_DNA"/>
</dbReference>